<dbReference type="RefSeq" id="WP_102626335.1">
    <property type="nucleotide sequence ID" value="NZ_PDOH01000039.1"/>
</dbReference>
<dbReference type="InterPro" id="IPR020843">
    <property type="entry name" value="ER"/>
</dbReference>
<dbReference type="InterPro" id="IPR047618">
    <property type="entry name" value="QOR-like"/>
</dbReference>
<dbReference type="Pfam" id="PF00107">
    <property type="entry name" value="ADH_zinc_N"/>
    <property type="match status" value="1"/>
</dbReference>
<comment type="caution">
    <text evidence="7">The sequence shown here is derived from an EMBL/GenBank/DDBJ whole genome shotgun (WGS) entry which is preliminary data.</text>
</comment>
<protein>
    <recommendedName>
        <fullName evidence="4">NADPH:quinone reductase</fullName>
        <ecNumber evidence="4">1.6.5.5</ecNumber>
    </recommendedName>
</protein>
<dbReference type="AlphaFoldDB" id="A0A2N7TSY8"/>
<dbReference type="EMBL" id="PNRE01000016">
    <property type="protein sequence ID" value="PMR71314.1"/>
    <property type="molecule type" value="Genomic_DNA"/>
</dbReference>
<dbReference type="SUPFAM" id="SSF50129">
    <property type="entry name" value="GroES-like"/>
    <property type="match status" value="1"/>
</dbReference>
<evidence type="ECO:0000256" key="3">
    <source>
        <dbReference type="ARBA" id="ARBA00023002"/>
    </source>
</evidence>
<dbReference type="EC" id="1.6.5.5" evidence="4"/>
<dbReference type="InterPro" id="IPR002364">
    <property type="entry name" value="Quin_OxRdtase/zeta-crystal_CS"/>
</dbReference>
<dbReference type="PANTHER" id="PTHR48106:SF13">
    <property type="entry name" value="QUINONE OXIDOREDUCTASE-RELATED"/>
    <property type="match status" value="1"/>
</dbReference>
<dbReference type="Gene3D" id="3.90.180.10">
    <property type="entry name" value="Medium-chain alcohol dehydrogenases, catalytic domain"/>
    <property type="match status" value="1"/>
</dbReference>
<keyword evidence="3" id="KW-0560">Oxidoreductase</keyword>
<evidence type="ECO:0000256" key="1">
    <source>
        <dbReference type="ARBA" id="ARBA00010371"/>
    </source>
</evidence>
<dbReference type="OrthoDB" id="9805883at2"/>
<feature type="domain" description="Enoyl reductase (ER)" evidence="6">
    <location>
        <begin position="11"/>
        <end position="323"/>
    </location>
</feature>
<dbReference type="FunFam" id="3.40.50.720:FF:000053">
    <property type="entry name" value="Quinone oxidoreductase 1"/>
    <property type="match status" value="1"/>
</dbReference>
<dbReference type="NCBIfam" id="NF008024">
    <property type="entry name" value="PRK10754.1"/>
    <property type="match status" value="1"/>
</dbReference>
<dbReference type="Gene3D" id="3.40.50.720">
    <property type="entry name" value="NAD(P)-binding Rossmann-like Domain"/>
    <property type="match status" value="1"/>
</dbReference>
<dbReference type="GO" id="GO:0035925">
    <property type="term" value="F:mRNA 3'-UTR AU-rich region binding"/>
    <property type="evidence" value="ECO:0007669"/>
    <property type="project" value="TreeGrafter"/>
</dbReference>
<dbReference type="PANTHER" id="PTHR48106">
    <property type="entry name" value="QUINONE OXIDOREDUCTASE PIG3-RELATED"/>
    <property type="match status" value="1"/>
</dbReference>
<dbReference type="SMART" id="SM00829">
    <property type="entry name" value="PKS_ER"/>
    <property type="match status" value="1"/>
</dbReference>
<keyword evidence="8" id="KW-1185">Reference proteome</keyword>
<dbReference type="InterPro" id="IPR013154">
    <property type="entry name" value="ADH-like_N"/>
</dbReference>
<dbReference type="Pfam" id="PF08240">
    <property type="entry name" value="ADH_N"/>
    <property type="match status" value="1"/>
</dbReference>
<comment type="catalytic activity">
    <reaction evidence="5">
        <text>2 a quinone + NADPH + H(+) = 2 a 1,4-benzosemiquinone + NADP(+)</text>
        <dbReference type="Rhea" id="RHEA:14269"/>
        <dbReference type="ChEBI" id="CHEBI:15378"/>
        <dbReference type="ChEBI" id="CHEBI:57783"/>
        <dbReference type="ChEBI" id="CHEBI:58349"/>
        <dbReference type="ChEBI" id="CHEBI:132124"/>
        <dbReference type="ChEBI" id="CHEBI:134225"/>
        <dbReference type="EC" id="1.6.5.5"/>
    </reaction>
</comment>
<dbReference type="GO" id="GO:0005829">
    <property type="term" value="C:cytosol"/>
    <property type="evidence" value="ECO:0007669"/>
    <property type="project" value="TreeGrafter"/>
</dbReference>
<dbReference type="InterPro" id="IPR013149">
    <property type="entry name" value="ADH-like_C"/>
</dbReference>
<dbReference type="PROSITE" id="PS01162">
    <property type="entry name" value="QOR_ZETA_CRYSTAL"/>
    <property type="match status" value="1"/>
</dbReference>
<evidence type="ECO:0000256" key="4">
    <source>
        <dbReference type="ARBA" id="ARBA00038919"/>
    </source>
</evidence>
<dbReference type="InterPro" id="IPR036291">
    <property type="entry name" value="NAD(P)-bd_dom_sf"/>
</dbReference>
<evidence type="ECO:0000313" key="8">
    <source>
        <dbReference type="Proteomes" id="UP000235346"/>
    </source>
</evidence>
<dbReference type="Proteomes" id="UP000235346">
    <property type="component" value="Unassembled WGS sequence"/>
</dbReference>
<evidence type="ECO:0000256" key="2">
    <source>
        <dbReference type="ARBA" id="ARBA00022857"/>
    </source>
</evidence>
<name>A0A2N7TSY8_9GAMM</name>
<dbReference type="GO" id="GO:0070402">
    <property type="term" value="F:NADPH binding"/>
    <property type="evidence" value="ECO:0007669"/>
    <property type="project" value="TreeGrafter"/>
</dbReference>
<gene>
    <name evidence="7" type="ORF">C1H66_02485</name>
</gene>
<dbReference type="GO" id="GO:0008270">
    <property type="term" value="F:zinc ion binding"/>
    <property type="evidence" value="ECO:0007669"/>
    <property type="project" value="InterPro"/>
</dbReference>
<reference evidence="7 8" key="1">
    <citation type="submission" date="2018-01" db="EMBL/GenBank/DDBJ databases">
        <title>Halomonas endophytica sp. nov., isolated from storage liquid in the stems of Populus euphratica.</title>
        <authorList>
            <person name="Chen C."/>
        </authorList>
    </citation>
    <scope>NUCLEOTIDE SEQUENCE [LARGE SCALE GENOMIC DNA]</scope>
    <source>
        <strain evidence="7 8">DSM 26881</strain>
    </source>
</reference>
<evidence type="ECO:0000313" key="7">
    <source>
        <dbReference type="EMBL" id="PMR71314.1"/>
    </source>
</evidence>
<keyword evidence="2" id="KW-0521">NADP</keyword>
<sequence length="325" mass="34314">MAKRIQFARTGGSEVLELVDVTPAEPGPGEVRVENRAVGLNFIDIYFRTGLYPAPSLPSGLGTEGAGVVDAVGEGVTHLKVGDRVAYAQGPLGAYADYHVLPAAKAVVLPEAVDFETAAACMLKGLTVQYLLRQTCPLKGGETILFHAAAGGVGSIACQWARALGVKLIGTVSSPEKAALAEKNGAWATIDYTKESVAERVRELTGGEMCDVVYDSVGKDTWETSLDCLKPRALMVSFGNASGPVDGVNIGILNQKGSLFVTRPSLNGYADTRERLKTMADELFAMLESGKVRIDIAQRYPLAEAGKAQDALQGRQTTGSTILLP</sequence>
<dbReference type="InterPro" id="IPR011032">
    <property type="entry name" value="GroES-like_sf"/>
</dbReference>
<dbReference type="GO" id="GO:0003960">
    <property type="term" value="F:quinone reductase (NADPH) activity"/>
    <property type="evidence" value="ECO:0007669"/>
    <property type="project" value="UniProtKB-EC"/>
</dbReference>
<proteinExistence type="inferred from homology"/>
<accession>A0A2N7TSY8</accession>
<dbReference type="CDD" id="cd05286">
    <property type="entry name" value="QOR2"/>
    <property type="match status" value="1"/>
</dbReference>
<dbReference type="SUPFAM" id="SSF51735">
    <property type="entry name" value="NAD(P)-binding Rossmann-fold domains"/>
    <property type="match status" value="1"/>
</dbReference>
<organism evidence="7 8">
    <name type="scientific">Halomonas heilongjiangensis</name>
    <dbReference type="NCBI Taxonomy" id="1387883"/>
    <lineage>
        <taxon>Bacteria</taxon>
        <taxon>Pseudomonadati</taxon>
        <taxon>Pseudomonadota</taxon>
        <taxon>Gammaproteobacteria</taxon>
        <taxon>Oceanospirillales</taxon>
        <taxon>Halomonadaceae</taxon>
        <taxon>Halomonas</taxon>
    </lineage>
</organism>
<evidence type="ECO:0000259" key="6">
    <source>
        <dbReference type="SMART" id="SM00829"/>
    </source>
</evidence>
<comment type="similarity">
    <text evidence="1">Belongs to the zinc-containing alcohol dehydrogenase family. Quinone oxidoreductase subfamily.</text>
</comment>
<evidence type="ECO:0000256" key="5">
    <source>
        <dbReference type="ARBA" id="ARBA00048980"/>
    </source>
</evidence>